<dbReference type="PROSITE" id="PS00178">
    <property type="entry name" value="AA_TRNA_LIGASE_I"/>
    <property type="match status" value="1"/>
</dbReference>
<feature type="domain" description="tRNA synthetases class I (E and Q) anti-codon binding" evidence="13">
    <location>
        <begin position="457"/>
        <end position="532"/>
    </location>
</feature>
<feature type="binding site" evidence="9">
    <location>
        <position position="68"/>
    </location>
    <ligand>
        <name>L-glutamine</name>
        <dbReference type="ChEBI" id="CHEBI:58359"/>
    </ligand>
</feature>
<feature type="short sequence motif" description="'HIGH' region" evidence="9">
    <location>
        <begin position="35"/>
        <end position="45"/>
    </location>
</feature>
<name>A0ABU3VYT5_9GAMM</name>
<protein>
    <recommendedName>
        <fullName evidence="9">Glutamine--tRNA ligase</fullName>
        <ecNumber evidence="9">6.1.1.18</ecNumber>
    </recommendedName>
    <alternativeName>
        <fullName evidence="9">Glutaminyl-tRNA synthetase</fullName>
        <shortName evidence="9">GlnRS</shortName>
    </alternativeName>
</protein>
<comment type="similarity">
    <text evidence="1 9 10">Belongs to the class-I aminoacyl-tRNA synthetase family.</text>
</comment>
<dbReference type="HAMAP" id="MF_00126">
    <property type="entry name" value="Gln_tRNA_synth"/>
    <property type="match status" value="1"/>
</dbReference>
<feature type="binding site" evidence="9">
    <location>
        <begin position="42"/>
        <end position="48"/>
    </location>
    <ligand>
        <name>ATP</name>
        <dbReference type="ChEBI" id="CHEBI:30616"/>
    </ligand>
</feature>
<dbReference type="Pfam" id="PF00749">
    <property type="entry name" value="tRNA-synt_1c"/>
    <property type="match status" value="1"/>
</dbReference>
<accession>A0ABU3VYT5</accession>
<dbReference type="EMBL" id="JAWIIJ010000007">
    <property type="protein sequence ID" value="MDV2079454.1"/>
    <property type="molecule type" value="Genomic_DNA"/>
</dbReference>
<dbReference type="InterPro" id="IPR001412">
    <property type="entry name" value="aa-tRNA-synth_I_CS"/>
</dbReference>
<dbReference type="NCBIfam" id="TIGR00440">
    <property type="entry name" value="glnS"/>
    <property type="match status" value="1"/>
</dbReference>
<dbReference type="SUPFAM" id="SSF50715">
    <property type="entry name" value="Ribosomal protein L25-like"/>
    <property type="match status" value="1"/>
</dbReference>
<dbReference type="Pfam" id="PF03950">
    <property type="entry name" value="tRNA-synt_1c_C"/>
    <property type="match status" value="1"/>
</dbReference>
<keyword evidence="6 9" id="KW-0648">Protein biosynthesis</keyword>
<dbReference type="GO" id="GO:0016874">
    <property type="term" value="F:ligase activity"/>
    <property type="evidence" value="ECO:0007669"/>
    <property type="project" value="UniProtKB-KW"/>
</dbReference>
<feature type="short sequence motif" description="'KMSKS' region" evidence="9">
    <location>
        <begin position="269"/>
        <end position="273"/>
    </location>
</feature>
<keyword evidence="4 9" id="KW-0547">Nucleotide-binding</keyword>
<feature type="domain" description="Glutamyl/glutaminyl-tRNA synthetase class Ib anti-codon binding" evidence="12">
    <location>
        <begin position="341"/>
        <end position="441"/>
    </location>
</feature>
<evidence type="ECO:0000256" key="9">
    <source>
        <dbReference type="HAMAP-Rule" id="MF_00126"/>
    </source>
</evidence>
<comment type="caution">
    <text evidence="9">Lacks conserved residue(s) required for the propagation of feature annotation.</text>
</comment>
<keyword evidence="15" id="KW-1185">Reference proteome</keyword>
<reference evidence="14 15" key="1">
    <citation type="submission" date="2023-10" db="EMBL/GenBank/DDBJ databases">
        <title>Characteristics and mechanism of a salt-tolerant marine origin heterotrophic nitrifying- aerobic denitrifying bacteria Marinobacter xestospongiae HN1.</title>
        <authorList>
            <person name="Qi R."/>
        </authorList>
    </citation>
    <scope>NUCLEOTIDE SEQUENCE [LARGE SCALE GENOMIC DNA]</scope>
    <source>
        <strain evidence="14 15">HN1</strain>
    </source>
</reference>
<dbReference type="Proteomes" id="UP001269819">
    <property type="component" value="Unassembled WGS sequence"/>
</dbReference>
<evidence type="ECO:0000256" key="8">
    <source>
        <dbReference type="ARBA" id="ARBA00048270"/>
    </source>
</evidence>
<evidence type="ECO:0000256" key="5">
    <source>
        <dbReference type="ARBA" id="ARBA00022840"/>
    </source>
</evidence>
<dbReference type="InterPro" id="IPR014729">
    <property type="entry name" value="Rossmann-like_a/b/a_fold"/>
</dbReference>
<dbReference type="InterPro" id="IPR049437">
    <property type="entry name" value="tRNA-synt_1c_C2"/>
</dbReference>
<feature type="domain" description="Glutamyl/glutaminyl-tRNA synthetase class Ib catalytic" evidence="11">
    <location>
        <begin position="28"/>
        <end position="337"/>
    </location>
</feature>
<comment type="subcellular location">
    <subcellularLocation>
        <location evidence="9">Cytoplasm</location>
    </subcellularLocation>
</comment>
<dbReference type="PANTHER" id="PTHR43097:SF5">
    <property type="entry name" value="GLUTAMATE--TRNA LIGASE"/>
    <property type="match status" value="1"/>
</dbReference>
<evidence type="ECO:0000256" key="1">
    <source>
        <dbReference type="ARBA" id="ARBA00005594"/>
    </source>
</evidence>
<keyword evidence="2 9" id="KW-0963">Cytoplasm</keyword>
<dbReference type="InterPro" id="IPR022861">
    <property type="entry name" value="Gln_tRNA_ligase_bac"/>
</dbReference>
<proteinExistence type="inferred from homology"/>
<sequence length="558" mass="63921">MSADSKKAHNFIESLIKDEISSGKHAGKVVTRFPPEPNGYLHIGHAKSICLNFGIAETFQGECNLRFDDTNPEKESQEYIDAIREDVQWLGYEWAGDIRFASDYFDAIYDFAEELIEKGKAYVCSLNAEQMAEYRGSLTEPGRNSPDRDRPIEDNLQLFRDMRAGKYANGELVLRAKIDMASPNINLRDPILYRIRYADHHQTGDKWCIYPMYDFTHPISDAMEGITHSLCTLEFEDHRPLYDWVLDNITPPARPRQTEFARLNLNYTITSKRKLKRLVDEGVVEGWNDPRMPTVSGMRRRGYTPESIRAFCDMIGVNKAGGTVDVGMLEFAIREDLNARAPRAMCVMRPLKVTLTNYPEDQAETLTLPVHPQNEAMGTREVPWTRTLYIDREDFVEEPPRKWKRLAPDQAVRLRGGYVMTCREVVRDSEGNIVELKCEYDPNTLGVNPEGYKPNGVIHWVSASDSVEVDINLYDRLFNHESPDSDKEGDFLDHLNPDSLVRLTGARVEKSLAQPRNDLPYQFEREGYFFLDAGASEPGRPVFNRTVTLRDSWAKAKN</sequence>
<evidence type="ECO:0000256" key="7">
    <source>
        <dbReference type="ARBA" id="ARBA00023146"/>
    </source>
</evidence>
<evidence type="ECO:0000259" key="13">
    <source>
        <dbReference type="Pfam" id="PF20974"/>
    </source>
</evidence>
<dbReference type="InterPro" id="IPR000924">
    <property type="entry name" value="Glu/Gln-tRNA-synth"/>
</dbReference>
<feature type="binding site" evidence="9">
    <location>
        <begin position="36"/>
        <end position="38"/>
    </location>
    <ligand>
        <name>ATP</name>
        <dbReference type="ChEBI" id="CHEBI:30616"/>
    </ligand>
</feature>
<dbReference type="EC" id="6.1.1.18" evidence="9"/>
<dbReference type="Gene3D" id="3.40.50.620">
    <property type="entry name" value="HUPs"/>
    <property type="match status" value="1"/>
</dbReference>
<gene>
    <name evidence="9" type="primary">glnS</name>
    <name evidence="14" type="ORF">RYS15_12215</name>
</gene>
<evidence type="ECO:0000313" key="15">
    <source>
        <dbReference type="Proteomes" id="UP001269819"/>
    </source>
</evidence>
<evidence type="ECO:0000256" key="4">
    <source>
        <dbReference type="ARBA" id="ARBA00022741"/>
    </source>
</evidence>
<dbReference type="InterPro" id="IPR004514">
    <property type="entry name" value="Gln-tRNA-synth"/>
</dbReference>
<keyword evidence="5 9" id="KW-0067">ATP-binding</keyword>
<keyword evidence="7 9" id="KW-0030">Aminoacyl-tRNA synthetase</keyword>
<comment type="catalytic activity">
    <reaction evidence="8 9">
        <text>tRNA(Gln) + L-glutamine + ATP = L-glutaminyl-tRNA(Gln) + AMP + diphosphate</text>
        <dbReference type="Rhea" id="RHEA:20121"/>
        <dbReference type="Rhea" id="RHEA-COMP:9662"/>
        <dbReference type="Rhea" id="RHEA-COMP:9681"/>
        <dbReference type="ChEBI" id="CHEBI:30616"/>
        <dbReference type="ChEBI" id="CHEBI:33019"/>
        <dbReference type="ChEBI" id="CHEBI:58359"/>
        <dbReference type="ChEBI" id="CHEBI:78442"/>
        <dbReference type="ChEBI" id="CHEBI:78521"/>
        <dbReference type="ChEBI" id="CHEBI:456215"/>
        <dbReference type="EC" id="6.1.1.18"/>
    </reaction>
</comment>
<evidence type="ECO:0000256" key="3">
    <source>
        <dbReference type="ARBA" id="ARBA00022598"/>
    </source>
</evidence>
<dbReference type="InterPro" id="IPR050132">
    <property type="entry name" value="Gln/Glu-tRNA_Ligase"/>
</dbReference>
<keyword evidence="3 9" id="KW-0436">Ligase</keyword>
<feature type="binding site" evidence="9">
    <location>
        <begin position="262"/>
        <end position="263"/>
    </location>
    <ligand>
        <name>ATP</name>
        <dbReference type="ChEBI" id="CHEBI:30616"/>
    </ligand>
</feature>
<dbReference type="InterPro" id="IPR020058">
    <property type="entry name" value="Glu/Gln-tRNA-synth_Ib_cat-dom"/>
</dbReference>
<evidence type="ECO:0000256" key="2">
    <source>
        <dbReference type="ARBA" id="ARBA00022490"/>
    </source>
</evidence>
<comment type="subunit">
    <text evidence="9">Monomer.</text>
</comment>
<evidence type="ECO:0000256" key="6">
    <source>
        <dbReference type="ARBA" id="ARBA00022917"/>
    </source>
</evidence>
<evidence type="ECO:0000259" key="11">
    <source>
        <dbReference type="Pfam" id="PF00749"/>
    </source>
</evidence>
<dbReference type="CDD" id="cd00807">
    <property type="entry name" value="GlnRS_core"/>
    <property type="match status" value="1"/>
</dbReference>
<dbReference type="Gene3D" id="2.40.240.10">
    <property type="entry name" value="Ribosomal Protein L25, Chain P"/>
    <property type="match status" value="2"/>
</dbReference>
<dbReference type="InterPro" id="IPR020056">
    <property type="entry name" value="Rbsml_bL25/Gln-tRNA_synth_N"/>
</dbReference>
<dbReference type="Pfam" id="PF20974">
    <property type="entry name" value="tRNA-synt_1c_C2"/>
    <property type="match status" value="1"/>
</dbReference>
<feature type="binding site" evidence="9">
    <location>
        <position position="213"/>
    </location>
    <ligand>
        <name>L-glutamine</name>
        <dbReference type="ChEBI" id="CHEBI:58359"/>
    </ligand>
</feature>
<dbReference type="RefSeq" id="WP_316974005.1">
    <property type="nucleotide sequence ID" value="NZ_JAWIIJ010000007.1"/>
</dbReference>
<feature type="binding site" evidence="9">
    <location>
        <position position="232"/>
    </location>
    <ligand>
        <name>ATP</name>
        <dbReference type="ChEBI" id="CHEBI:30616"/>
    </ligand>
</feature>
<evidence type="ECO:0000256" key="10">
    <source>
        <dbReference type="RuleBase" id="RU363037"/>
    </source>
</evidence>
<dbReference type="InterPro" id="IPR011035">
    <property type="entry name" value="Ribosomal_bL25/Gln-tRNA_synth"/>
</dbReference>
<dbReference type="PANTHER" id="PTHR43097">
    <property type="entry name" value="GLUTAMINE-TRNA LIGASE"/>
    <property type="match status" value="1"/>
</dbReference>
<evidence type="ECO:0000313" key="14">
    <source>
        <dbReference type="EMBL" id="MDV2079454.1"/>
    </source>
</evidence>
<dbReference type="SUPFAM" id="SSF52374">
    <property type="entry name" value="Nucleotidylyl transferase"/>
    <property type="match status" value="1"/>
</dbReference>
<dbReference type="PRINTS" id="PR00987">
    <property type="entry name" value="TRNASYNTHGLU"/>
</dbReference>
<evidence type="ECO:0000259" key="12">
    <source>
        <dbReference type="Pfam" id="PF03950"/>
    </source>
</evidence>
<dbReference type="NCBIfam" id="NF011291">
    <property type="entry name" value="PRK14703.1"/>
    <property type="match status" value="1"/>
</dbReference>
<dbReference type="InterPro" id="IPR020059">
    <property type="entry name" value="Glu/Gln-tRNA-synth_Ib_codon-bd"/>
</dbReference>
<comment type="caution">
    <text evidence="14">The sequence shown here is derived from an EMBL/GenBank/DDBJ whole genome shotgun (WGS) entry which is preliminary data.</text>
</comment>
<organism evidence="14 15">
    <name type="scientific">Marinobacter xestospongiae</name>
    <dbReference type="NCBI Taxonomy" id="994319"/>
    <lineage>
        <taxon>Bacteria</taxon>
        <taxon>Pseudomonadati</taxon>
        <taxon>Pseudomonadota</taxon>
        <taxon>Gammaproteobacteria</taxon>
        <taxon>Pseudomonadales</taxon>
        <taxon>Marinobacteraceae</taxon>
        <taxon>Marinobacter</taxon>
    </lineage>
</organism>